<protein>
    <recommendedName>
        <fullName evidence="2">G-patch domain-containing protein</fullName>
    </recommendedName>
</protein>
<reference evidence="3 4" key="1">
    <citation type="submission" date="2019-01" db="EMBL/GenBank/DDBJ databases">
        <title>A chromosome-scale genome assembly of the yellow perch, Perca flavescens.</title>
        <authorList>
            <person name="Feron R."/>
            <person name="Morvezen R."/>
            <person name="Bestin A."/>
            <person name="Haffray P."/>
            <person name="Klopp C."/>
            <person name="Zahm M."/>
            <person name="Cabau C."/>
            <person name="Roques C."/>
            <person name="Donnadieu C."/>
            <person name="Bouchez O."/>
            <person name="Christie M."/>
            <person name="Larson W."/>
            <person name="Guiguen Y."/>
        </authorList>
    </citation>
    <scope>NUCLEOTIDE SEQUENCE [LARGE SCALE GENOMIC DNA]</scope>
    <source>
        <strain evidence="3">YP-PL-M2</strain>
        <tissue evidence="3">Blood</tissue>
    </source>
</reference>
<evidence type="ECO:0000313" key="4">
    <source>
        <dbReference type="Proteomes" id="UP000295070"/>
    </source>
</evidence>
<gene>
    <name evidence="3" type="ORF">EPR50_G00159830</name>
</gene>
<evidence type="ECO:0000259" key="2">
    <source>
        <dbReference type="PROSITE" id="PS50174"/>
    </source>
</evidence>
<dbReference type="AlphaFoldDB" id="A0A484CHB5"/>
<evidence type="ECO:0000313" key="3">
    <source>
        <dbReference type="EMBL" id="TDH03129.1"/>
    </source>
</evidence>
<feature type="domain" description="G-patch" evidence="2">
    <location>
        <begin position="41"/>
        <end position="67"/>
    </location>
</feature>
<name>A0A484CHB5_PERFV</name>
<dbReference type="Proteomes" id="UP000295070">
    <property type="component" value="Chromosome 15"/>
</dbReference>
<organism evidence="3 4">
    <name type="scientific">Perca flavescens</name>
    <name type="common">American yellow perch</name>
    <name type="synonym">Morone flavescens</name>
    <dbReference type="NCBI Taxonomy" id="8167"/>
    <lineage>
        <taxon>Eukaryota</taxon>
        <taxon>Metazoa</taxon>
        <taxon>Chordata</taxon>
        <taxon>Craniata</taxon>
        <taxon>Vertebrata</taxon>
        <taxon>Euteleostomi</taxon>
        <taxon>Actinopterygii</taxon>
        <taxon>Neopterygii</taxon>
        <taxon>Teleostei</taxon>
        <taxon>Neoteleostei</taxon>
        <taxon>Acanthomorphata</taxon>
        <taxon>Eupercaria</taxon>
        <taxon>Perciformes</taxon>
        <taxon>Percoidei</taxon>
        <taxon>Percidae</taxon>
        <taxon>Percinae</taxon>
        <taxon>Perca</taxon>
    </lineage>
</organism>
<dbReference type="PANTHER" id="PTHR47251">
    <property type="entry name" value="FINGER DOMAIN PROTEIN, PUTATIVE (AFU_ORTHOLOGUE AFUA_3G04180)-RELATED"/>
    <property type="match status" value="1"/>
</dbReference>
<sequence>MADRFSRFNEERDFKGGNHFDQYEEGQLELEQASLDKPIESDNIGHRLLQKHGWKLGQGLGKTMQAI</sequence>
<dbReference type="STRING" id="8167.A0A484CHB5"/>
<dbReference type="PANTHER" id="PTHR47251:SF1">
    <property type="entry name" value="FINGER DOMAIN PROTEIN, PUTATIVE (AFU_ORTHOLOGUE AFUA_3G04180)-RELATED"/>
    <property type="match status" value="1"/>
</dbReference>
<dbReference type="PROSITE" id="PS50174">
    <property type="entry name" value="G_PATCH"/>
    <property type="match status" value="1"/>
</dbReference>
<dbReference type="InterPro" id="IPR000467">
    <property type="entry name" value="G_patch_dom"/>
</dbReference>
<evidence type="ECO:0000256" key="1">
    <source>
        <dbReference type="SAM" id="MobiDB-lite"/>
    </source>
</evidence>
<feature type="region of interest" description="Disordered" evidence="1">
    <location>
        <begin position="1"/>
        <end position="20"/>
    </location>
</feature>
<dbReference type="GO" id="GO:0003676">
    <property type="term" value="F:nucleic acid binding"/>
    <property type="evidence" value="ECO:0007669"/>
    <property type="project" value="InterPro"/>
</dbReference>
<proteinExistence type="predicted"/>
<accession>A0A484CHB5</accession>
<dbReference type="Pfam" id="PF01585">
    <property type="entry name" value="G-patch"/>
    <property type="match status" value="1"/>
</dbReference>
<keyword evidence="4" id="KW-1185">Reference proteome</keyword>
<comment type="caution">
    <text evidence="3">The sequence shown here is derived from an EMBL/GenBank/DDBJ whole genome shotgun (WGS) entry which is preliminary data.</text>
</comment>
<dbReference type="EMBL" id="SCKG01000015">
    <property type="protein sequence ID" value="TDH03129.1"/>
    <property type="molecule type" value="Genomic_DNA"/>
</dbReference>